<evidence type="ECO:0000313" key="7">
    <source>
        <dbReference type="Proteomes" id="UP001247542"/>
    </source>
</evidence>
<dbReference type="GO" id="GO:0008784">
    <property type="term" value="F:alanine racemase activity"/>
    <property type="evidence" value="ECO:0007669"/>
    <property type="project" value="UniProtKB-EC"/>
</dbReference>
<keyword evidence="7" id="KW-1185">Reference proteome</keyword>
<comment type="similarity">
    <text evidence="4">Belongs to the alanine racemase family.</text>
</comment>
<proteinExistence type="inferred from homology"/>
<comment type="function">
    <text evidence="4">Catalyzes the interconversion of L-alanine and D-alanine. May also act on other amino acids.</text>
</comment>
<feature type="domain" description="Alanine racemase C-terminal" evidence="5">
    <location>
        <begin position="299"/>
        <end position="437"/>
    </location>
</feature>
<dbReference type="HAMAP" id="MF_01201">
    <property type="entry name" value="Ala_racemase"/>
    <property type="match status" value="1"/>
</dbReference>
<dbReference type="InterPro" id="IPR009006">
    <property type="entry name" value="Ala_racemase/Decarboxylase_C"/>
</dbReference>
<keyword evidence="2 4" id="KW-0663">Pyridoxal phosphate</keyword>
<sequence length="442" mass="47669">MQADDNAIAWATVDLDALKANARRLEELAQIGEPPGNVPRDGTRVHEPTRNQTAPVHMAVVKADAYGHGLVPAATALAQAGRSVFGIAQIPEAIHLAQALRETEVGNARIFSWLVPPTGGQQLIEHALDLGIELSVSTPQQVLAIAATKRPARVHLKVDTGMGRAGLLPGELEGVLAALQQCAPRVQLVGMWSHLAKADEDTAEGKQFTARQLEYLRQAHHEVQRAHRGILKRTGGNSSANLKQMGAESLSLALHLAATAGQIWHPDTRLDMVRDGIGLYGLSPNPQVETEQELGLHPAMTLNARLMQVKRIPRGWTVSYGGTWRAEQDTWIGLVPLGYADGIARAASNRAWVRVYSQTGAWNAPVVGRICMDQFMIKLGEGKRPPAAVGDRVVIYGDPTRTQTRGCPTASDWAGWADTISYEVLTRVGARVLKCYVGGSEG</sequence>
<dbReference type="SUPFAM" id="SSF51419">
    <property type="entry name" value="PLP-binding barrel"/>
    <property type="match status" value="1"/>
</dbReference>
<evidence type="ECO:0000256" key="4">
    <source>
        <dbReference type="HAMAP-Rule" id="MF_01201"/>
    </source>
</evidence>
<dbReference type="SMART" id="SM01005">
    <property type="entry name" value="Ala_racemase_C"/>
    <property type="match status" value="1"/>
</dbReference>
<protein>
    <recommendedName>
        <fullName evidence="4">Alanine racemase</fullName>
        <ecNumber evidence="4">5.1.1.1</ecNumber>
    </recommendedName>
</protein>
<comment type="pathway">
    <text evidence="4">Amino-acid biosynthesis; D-alanine biosynthesis; D-alanine from L-alanine: step 1/1.</text>
</comment>
<organism evidence="6 7">
    <name type="scientific">Gleimia hominis</name>
    <dbReference type="NCBI Taxonomy" id="595468"/>
    <lineage>
        <taxon>Bacteria</taxon>
        <taxon>Bacillati</taxon>
        <taxon>Actinomycetota</taxon>
        <taxon>Actinomycetes</taxon>
        <taxon>Actinomycetales</taxon>
        <taxon>Actinomycetaceae</taxon>
        <taxon>Gleimia</taxon>
    </lineage>
</organism>
<dbReference type="Gene3D" id="2.40.37.10">
    <property type="entry name" value="Lyase, Ornithine Decarboxylase, Chain A, domain 1"/>
    <property type="match status" value="1"/>
</dbReference>
<dbReference type="PANTHER" id="PTHR30511:SF0">
    <property type="entry name" value="ALANINE RACEMASE, CATABOLIC-RELATED"/>
    <property type="match status" value="1"/>
</dbReference>
<dbReference type="NCBIfam" id="TIGR00492">
    <property type="entry name" value="alr"/>
    <property type="match status" value="1"/>
</dbReference>
<dbReference type="InterPro" id="IPR000821">
    <property type="entry name" value="Ala_racemase"/>
</dbReference>
<feature type="active site" description="Proton acceptor; specific for L-alanine" evidence="4">
    <location>
        <position position="320"/>
    </location>
</feature>
<keyword evidence="3 4" id="KW-0413">Isomerase</keyword>
<dbReference type="Proteomes" id="UP001247542">
    <property type="component" value="Unassembled WGS sequence"/>
</dbReference>
<dbReference type="InterPro" id="IPR001608">
    <property type="entry name" value="Ala_racemase_N"/>
</dbReference>
<dbReference type="InterPro" id="IPR020622">
    <property type="entry name" value="Ala_racemase_pyridoxalP-BS"/>
</dbReference>
<dbReference type="Pfam" id="PF00842">
    <property type="entry name" value="Ala_racemase_C"/>
    <property type="match status" value="1"/>
</dbReference>
<dbReference type="InterPro" id="IPR029066">
    <property type="entry name" value="PLP-binding_barrel"/>
</dbReference>
<accession>A0ABU3IAC4</accession>
<comment type="cofactor">
    <cofactor evidence="1 4">
        <name>pyridoxal 5'-phosphate</name>
        <dbReference type="ChEBI" id="CHEBI:597326"/>
    </cofactor>
</comment>
<reference evidence="6 7" key="1">
    <citation type="submission" date="2023-06" db="EMBL/GenBank/DDBJ databases">
        <title>Draft genome sequence of Gleimia hominis type strain CCUG 57540T.</title>
        <authorList>
            <person name="Salva-Serra F."/>
            <person name="Cardew S."/>
            <person name="Jensie Markopoulos S."/>
            <person name="Ohlen M."/>
            <person name="Inganas E."/>
            <person name="Svensson-Stadler L."/>
            <person name="Moore E.R.B."/>
        </authorList>
    </citation>
    <scope>NUCLEOTIDE SEQUENCE [LARGE SCALE GENOMIC DNA]</scope>
    <source>
        <strain evidence="6 7">CCUG 57540</strain>
    </source>
</reference>
<evidence type="ECO:0000256" key="3">
    <source>
        <dbReference type="ARBA" id="ARBA00023235"/>
    </source>
</evidence>
<dbReference type="PRINTS" id="PR00992">
    <property type="entry name" value="ALARACEMASE"/>
</dbReference>
<dbReference type="Gene3D" id="3.20.20.10">
    <property type="entry name" value="Alanine racemase"/>
    <property type="match status" value="1"/>
</dbReference>
<dbReference type="SUPFAM" id="SSF50621">
    <property type="entry name" value="Alanine racemase C-terminal domain-like"/>
    <property type="match status" value="1"/>
</dbReference>
<dbReference type="PROSITE" id="PS00395">
    <property type="entry name" value="ALANINE_RACEMASE"/>
    <property type="match status" value="1"/>
</dbReference>
<dbReference type="CDD" id="cd00430">
    <property type="entry name" value="PLPDE_III_AR"/>
    <property type="match status" value="1"/>
</dbReference>
<name>A0ABU3IAC4_9ACTO</name>
<gene>
    <name evidence="6" type="primary">alr</name>
    <name evidence="6" type="ORF">QS713_03740</name>
</gene>
<feature type="binding site" evidence="4">
    <location>
        <position position="372"/>
    </location>
    <ligand>
        <name>substrate</name>
    </ligand>
</feature>
<feature type="modified residue" description="N6-(pyridoxal phosphate)lysine" evidence="4">
    <location>
        <position position="62"/>
    </location>
</feature>
<dbReference type="RefSeq" id="WP_313272530.1">
    <property type="nucleotide sequence ID" value="NZ_JASXSX010000001.1"/>
</dbReference>
<dbReference type="InterPro" id="IPR011079">
    <property type="entry name" value="Ala_racemase_C"/>
</dbReference>
<feature type="active site" description="Proton acceptor; specific for D-alanine" evidence="4">
    <location>
        <position position="62"/>
    </location>
</feature>
<evidence type="ECO:0000259" key="5">
    <source>
        <dbReference type="SMART" id="SM01005"/>
    </source>
</evidence>
<dbReference type="Pfam" id="PF01168">
    <property type="entry name" value="Ala_racemase_N"/>
    <property type="match status" value="1"/>
</dbReference>
<feature type="binding site" evidence="4">
    <location>
        <position position="164"/>
    </location>
    <ligand>
        <name>substrate</name>
    </ligand>
</feature>
<dbReference type="EC" id="5.1.1.1" evidence="4"/>
<evidence type="ECO:0000256" key="1">
    <source>
        <dbReference type="ARBA" id="ARBA00001933"/>
    </source>
</evidence>
<comment type="catalytic activity">
    <reaction evidence="4">
        <text>L-alanine = D-alanine</text>
        <dbReference type="Rhea" id="RHEA:20249"/>
        <dbReference type="ChEBI" id="CHEBI:57416"/>
        <dbReference type="ChEBI" id="CHEBI:57972"/>
        <dbReference type="EC" id="5.1.1.1"/>
    </reaction>
</comment>
<dbReference type="EMBL" id="JASXSX010000001">
    <property type="protein sequence ID" value="MDT3767178.1"/>
    <property type="molecule type" value="Genomic_DNA"/>
</dbReference>
<evidence type="ECO:0000313" key="6">
    <source>
        <dbReference type="EMBL" id="MDT3767178.1"/>
    </source>
</evidence>
<dbReference type="PANTHER" id="PTHR30511">
    <property type="entry name" value="ALANINE RACEMASE"/>
    <property type="match status" value="1"/>
</dbReference>
<evidence type="ECO:0000256" key="2">
    <source>
        <dbReference type="ARBA" id="ARBA00022898"/>
    </source>
</evidence>
<comment type="caution">
    <text evidence="6">The sequence shown here is derived from an EMBL/GenBank/DDBJ whole genome shotgun (WGS) entry which is preliminary data.</text>
</comment>